<name>A0A0D7CJ15_9ACTN</name>
<evidence type="ECO:0000313" key="1">
    <source>
        <dbReference type="EMBL" id="KIZ16066.1"/>
    </source>
</evidence>
<dbReference type="InterPro" id="IPR026496">
    <property type="entry name" value="GRASP_targ"/>
</dbReference>
<gene>
    <name evidence="1" type="ORF">SNA_22860</name>
</gene>
<protein>
    <recommendedName>
        <fullName evidence="3">ATP-grasp-modified RiPP</fullName>
    </recommendedName>
</protein>
<reference evidence="1 2" key="1">
    <citation type="submission" date="2014-09" db="EMBL/GenBank/DDBJ databases">
        <title>Draft genome sequence of Streptomyces natalensis ATCC 27448, producer of the antifungal pimaricin.</title>
        <authorList>
            <person name="Mendes M.V."/>
            <person name="Beites T."/>
            <person name="Pires S."/>
            <person name="Santos C.L."/>
            <person name="Moradas-Ferreira P."/>
        </authorList>
    </citation>
    <scope>NUCLEOTIDE SEQUENCE [LARGE SCALE GENOMIC DNA]</scope>
    <source>
        <strain evidence="1 2">ATCC 27448</strain>
    </source>
</reference>
<dbReference type="AlphaFoldDB" id="A0A0D7CJ15"/>
<dbReference type="PATRIC" id="fig|1240678.4.peg.4869"/>
<comment type="caution">
    <text evidence="1">The sequence shown here is derived from an EMBL/GenBank/DDBJ whole genome shotgun (WGS) entry which is preliminary data.</text>
</comment>
<evidence type="ECO:0008006" key="3">
    <source>
        <dbReference type="Google" id="ProtNLM"/>
    </source>
</evidence>
<sequence length="63" mass="6742">MRPFALSYARPAVKSATETPYTYDATRQLNVLSDGRQATSSRAVLMATGTTASTAGSKTHFDD</sequence>
<dbReference type="Pfam" id="PF14404">
    <property type="entry name" value="Strep_pep"/>
    <property type="match status" value="1"/>
</dbReference>
<accession>A0A0D7CJ15</accession>
<dbReference type="EMBL" id="JRKI01000029">
    <property type="protein sequence ID" value="KIZ16066.1"/>
    <property type="molecule type" value="Genomic_DNA"/>
</dbReference>
<organism evidence="1 2">
    <name type="scientific">Streptomyces natalensis ATCC 27448</name>
    <dbReference type="NCBI Taxonomy" id="1240678"/>
    <lineage>
        <taxon>Bacteria</taxon>
        <taxon>Bacillati</taxon>
        <taxon>Actinomycetota</taxon>
        <taxon>Actinomycetes</taxon>
        <taxon>Kitasatosporales</taxon>
        <taxon>Streptomycetaceae</taxon>
        <taxon>Streptomyces</taxon>
    </lineage>
</organism>
<dbReference type="InterPro" id="IPR025744">
    <property type="entry name" value="Rbsml_synth_pep_Strp"/>
</dbReference>
<evidence type="ECO:0000313" key="2">
    <source>
        <dbReference type="Proteomes" id="UP000032458"/>
    </source>
</evidence>
<keyword evidence="2" id="KW-1185">Reference proteome</keyword>
<dbReference type="RefSeq" id="WP_030065229.1">
    <property type="nucleotide sequence ID" value="NZ_JRKI01000029.1"/>
</dbReference>
<dbReference type="Proteomes" id="UP000032458">
    <property type="component" value="Unassembled WGS sequence"/>
</dbReference>
<dbReference type="NCBIfam" id="TIGR04186">
    <property type="entry name" value="GRASP_targ"/>
    <property type="match status" value="1"/>
</dbReference>
<proteinExistence type="predicted"/>